<protein>
    <recommendedName>
        <fullName evidence="4">Secreted protein</fullName>
    </recommendedName>
</protein>
<evidence type="ECO:0008006" key="4">
    <source>
        <dbReference type="Google" id="ProtNLM"/>
    </source>
</evidence>
<dbReference type="EMBL" id="JAQMHB010000001">
    <property type="protein sequence ID" value="MDS9994107.1"/>
    <property type="molecule type" value="Genomic_DNA"/>
</dbReference>
<sequence length="214" mass="22110">MPLQQAQPGSTKSHRILHAASHSDRCRRLKSAHPRCPGETPMFTPRSLSLVAVLCATLLTCSAQAKTCTAVDNIVASTASDTANRAAGGTGGHVGLHMQDATTPLPPSGAQSQLGKSAFANWATFQGAFGKWAAATTGKHADCGTGGGAKDIVDAASVGITAGWACTSADGDGICSNWRKFKPVKVCFWYANSKATSGKWLLNTAYPSLNADCS</sequence>
<evidence type="ECO:0000256" key="1">
    <source>
        <dbReference type="SAM" id="MobiDB-lite"/>
    </source>
</evidence>
<gene>
    <name evidence="2" type="ORF">PNQ69_15175</name>
</gene>
<evidence type="ECO:0000313" key="2">
    <source>
        <dbReference type="EMBL" id="MDS9994107.1"/>
    </source>
</evidence>
<evidence type="ECO:0000313" key="3">
    <source>
        <dbReference type="Proteomes" id="UP001260534"/>
    </source>
</evidence>
<feature type="region of interest" description="Disordered" evidence="1">
    <location>
        <begin position="83"/>
        <end position="112"/>
    </location>
</feature>
<feature type="region of interest" description="Disordered" evidence="1">
    <location>
        <begin position="1"/>
        <end position="22"/>
    </location>
</feature>
<dbReference type="Proteomes" id="UP001260534">
    <property type="component" value="Unassembled WGS sequence"/>
</dbReference>
<proteinExistence type="predicted"/>
<feature type="compositionally biased region" description="Polar residues" evidence="1">
    <location>
        <begin position="1"/>
        <end position="11"/>
    </location>
</feature>
<reference evidence="2 3" key="1">
    <citation type="submission" date="2023-01" db="EMBL/GenBank/DDBJ databases">
        <title>Xanthomonas hawaiianensis sp. nov. isolated from Araceae family in Hawaii.</title>
        <authorList>
            <person name="Chunag S.-C."/>
            <person name="Dobhal S."/>
            <person name="Alvarez A."/>
            <person name="Arif M."/>
        </authorList>
    </citation>
    <scope>NUCLEOTIDE SEQUENCE [LARGE SCALE GENOMIC DNA]</scope>
    <source>
        <strain evidence="2 3">A2111</strain>
    </source>
</reference>
<keyword evidence="3" id="KW-1185">Reference proteome</keyword>
<comment type="caution">
    <text evidence="2">The sequence shown here is derived from an EMBL/GenBank/DDBJ whole genome shotgun (WGS) entry which is preliminary data.</text>
</comment>
<accession>A0ABU2I8M1</accession>
<name>A0ABU2I8M1_9XANT</name>
<dbReference type="RefSeq" id="WP_244663485.1">
    <property type="nucleotide sequence ID" value="NZ_CP115873.1"/>
</dbReference>
<organism evidence="2 3">
    <name type="scientific">Xanthomonas hawaiiensis</name>
    <dbReference type="NCBI Taxonomy" id="3003247"/>
    <lineage>
        <taxon>Bacteria</taxon>
        <taxon>Pseudomonadati</taxon>
        <taxon>Pseudomonadota</taxon>
        <taxon>Gammaproteobacteria</taxon>
        <taxon>Lysobacterales</taxon>
        <taxon>Lysobacteraceae</taxon>
        <taxon>Xanthomonas</taxon>
    </lineage>
</organism>